<protein>
    <submittedName>
        <fullName evidence="1">Uncharacterized protein</fullName>
    </submittedName>
</protein>
<name>A0A1H5VTC5_9FIRM</name>
<accession>A0A1H5VTC5</accession>
<sequence>MDRIYGWEITIQGKSNDELNEIIELVSRLEAKGIVSYPHPKTEIVTCKDCKHCCRITDTPKVLLCEKHNCQQVSKNFYCADGERNIR</sequence>
<dbReference type="AlphaFoldDB" id="A0A1H5VTC5"/>
<proteinExistence type="predicted"/>
<keyword evidence="2" id="KW-1185">Reference proteome</keyword>
<evidence type="ECO:0000313" key="1">
    <source>
        <dbReference type="EMBL" id="SEF90393.1"/>
    </source>
</evidence>
<evidence type="ECO:0000313" key="2">
    <source>
        <dbReference type="Proteomes" id="UP000236726"/>
    </source>
</evidence>
<reference evidence="1 2" key="1">
    <citation type="submission" date="2016-10" db="EMBL/GenBank/DDBJ databases">
        <authorList>
            <person name="de Groot N.N."/>
        </authorList>
    </citation>
    <scope>NUCLEOTIDE SEQUENCE [LARGE SCALE GENOMIC DNA]</scope>
    <source>
        <strain evidence="1 2">D15d</strain>
    </source>
</reference>
<dbReference type="EMBL" id="FNUL01000012">
    <property type="protein sequence ID" value="SEF90393.1"/>
    <property type="molecule type" value="Genomic_DNA"/>
</dbReference>
<organism evidence="1 2">
    <name type="scientific">Lachnospira multipara</name>
    <dbReference type="NCBI Taxonomy" id="28051"/>
    <lineage>
        <taxon>Bacteria</taxon>
        <taxon>Bacillati</taxon>
        <taxon>Bacillota</taxon>
        <taxon>Clostridia</taxon>
        <taxon>Lachnospirales</taxon>
        <taxon>Lachnospiraceae</taxon>
        <taxon>Lachnospira</taxon>
    </lineage>
</organism>
<gene>
    <name evidence="1" type="ORF">SAMN05216537_11279</name>
</gene>
<dbReference type="Proteomes" id="UP000236726">
    <property type="component" value="Unassembled WGS sequence"/>
</dbReference>